<sequence length="331" mass="35244">MCKNPAMPTPDGRHVVVVLAFAPVVGFDLQIPPQVFGTAERDGRPLYDVRVTGVEGRTVPTAAGFALQLEHGPEALAEADTVIVPGTRHESARRDGTLSDDVLEILSTAPPHARWMSICTGAFVLAAAGLLDGRRVTTHWAHADELRRLHPRVEVDESVLFVDDGDLATSAGLAAGLDLCLHVLRGDHGAAVANDVARHLVVAPWRDGGQAQFIDSPVPAAGDGSTAAARAWALDHLDEPLDVATLAARASMSVRTFTRRFRIEAGVSPHAWLVARRVARARTLLEDSDLPVDRIAVAAGLGTAASLRSHLAADVGLSPLAYRRRFRGADR</sequence>
<dbReference type="SUPFAM" id="SSF52317">
    <property type="entry name" value="Class I glutamine amidotransferase-like"/>
    <property type="match status" value="1"/>
</dbReference>
<proteinExistence type="predicted"/>
<feature type="domain" description="HTH araC/xylS-type" evidence="3">
    <location>
        <begin position="227"/>
        <end position="325"/>
    </location>
</feature>
<evidence type="ECO:0000256" key="1">
    <source>
        <dbReference type="ARBA" id="ARBA00023015"/>
    </source>
</evidence>
<dbReference type="GO" id="GO:0043565">
    <property type="term" value="F:sequence-specific DNA binding"/>
    <property type="evidence" value="ECO:0007669"/>
    <property type="project" value="InterPro"/>
</dbReference>
<comment type="caution">
    <text evidence="4">The sequence shown here is derived from an EMBL/GenBank/DDBJ whole genome shotgun (WGS) entry which is preliminary data.</text>
</comment>
<name>A0A4R1HWQ1_PSEEN</name>
<dbReference type="CDD" id="cd03137">
    <property type="entry name" value="GATase1_AraC_1"/>
    <property type="match status" value="1"/>
</dbReference>
<dbReference type="PANTHER" id="PTHR43130">
    <property type="entry name" value="ARAC-FAMILY TRANSCRIPTIONAL REGULATOR"/>
    <property type="match status" value="1"/>
</dbReference>
<dbReference type="Pfam" id="PF12833">
    <property type="entry name" value="HTH_18"/>
    <property type="match status" value="1"/>
</dbReference>
<evidence type="ECO:0000313" key="4">
    <source>
        <dbReference type="EMBL" id="TCK26778.1"/>
    </source>
</evidence>
<dbReference type="SMART" id="SM00342">
    <property type="entry name" value="HTH_ARAC"/>
    <property type="match status" value="1"/>
</dbReference>
<dbReference type="Gene3D" id="1.10.10.60">
    <property type="entry name" value="Homeodomain-like"/>
    <property type="match status" value="1"/>
</dbReference>
<dbReference type="EMBL" id="SMFZ01000001">
    <property type="protein sequence ID" value="TCK26778.1"/>
    <property type="molecule type" value="Genomic_DNA"/>
</dbReference>
<reference evidence="4 5" key="1">
    <citation type="submission" date="2019-03" db="EMBL/GenBank/DDBJ databases">
        <title>Sequencing the genomes of 1000 actinobacteria strains.</title>
        <authorList>
            <person name="Klenk H.-P."/>
        </authorList>
    </citation>
    <scope>NUCLEOTIDE SEQUENCE [LARGE SCALE GENOMIC DNA]</scope>
    <source>
        <strain evidence="4 5">DSM 44969</strain>
    </source>
</reference>
<evidence type="ECO:0000313" key="5">
    <source>
        <dbReference type="Proteomes" id="UP000295560"/>
    </source>
</evidence>
<keyword evidence="5" id="KW-1185">Reference proteome</keyword>
<dbReference type="Pfam" id="PF01965">
    <property type="entry name" value="DJ-1_PfpI"/>
    <property type="match status" value="1"/>
</dbReference>
<accession>A0A4R1HWQ1</accession>
<gene>
    <name evidence="4" type="ORF">EV378_2623</name>
</gene>
<dbReference type="InterPro" id="IPR009057">
    <property type="entry name" value="Homeodomain-like_sf"/>
</dbReference>
<dbReference type="PANTHER" id="PTHR43130:SF3">
    <property type="entry name" value="HTH-TYPE TRANSCRIPTIONAL REGULATOR RV1931C"/>
    <property type="match status" value="1"/>
</dbReference>
<evidence type="ECO:0000259" key="3">
    <source>
        <dbReference type="PROSITE" id="PS01124"/>
    </source>
</evidence>
<dbReference type="GO" id="GO:0003700">
    <property type="term" value="F:DNA-binding transcription factor activity"/>
    <property type="evidence" value="ECO:0007669"/>
    <property type="project" value="InterPro"/>
</dbReference>
<dbReference type="PROSITE" id="PS01124">
    <property type="entry name" value="HTH_ARAC_FAMILY_2"/>
    <property type="match status" value="1"/>
</dbReference>
<dbReference type="InterPro" id="IPR052158">
    <property type="entry name" value="INH-QAR"/>
</dbReference>
<protein>
    <submittedName>
        <fullName evidence="4">AraC family transcriptional regulator with amidase-like domain</fullName>
    </submittedName>
</protein>
<dbReference type="Proteomes" id="UP000295560">
    <property type="component" value="Unassembled WGS sequence"/>
</dbReference>
<dbReference type="SUPFAM" id="SSF46689">
    <property type="entry name" value="Homeodomain-like"/>
    <property type="match status" value="2"/>
</dbReference>
<dbReference type="InterPro" id="IPR029062">
    <property type="entry name" value="Class_I_gatase-like"/>
</dbReference>
<keyword evidence="1" id="KW-0805">Transcription regulation</keyword>
<evidence type="ECO:0000256" key="2">
    <source>
        <dbReference type="ARBA" id="ARBA00023163"/>
    </source>
</evidence>
<dbReference type="OrthoDB" id="3660033at2"/>
<dbReference type="AlphaFoldDB" id="A0A4R1HWQ1"/>
<keyword evidence="2" id="KW-0804">Transcription</keyword>
<dbReference type="InterPro" id="IPR018060">
    <property type="entry name" value="HTH_AraC"/>
</dbReference>
<dbReference type="InterPro" id="IPR002818">
    <property type="entry name" value="DJ-1/PfpI"/>
</dbReference>
<dbReference type="Gene3D" id="3.40.50.880">
    <property type="match status" value="1"/>
</dbReference>
<organism evidence="4 5">
    <name type="scientific">Pseudonocardia endophytica</name>
    <dbReference type="NCBI Taxonomy" id="401976"/>
    <lineage>
        <taxon>Bacteria</taxon>
        <taxon>Bacillati</taxon>
        <taxon>Actinomycetota</taxon>
        <taxon>Actinomycetes</taxon>
        <taxon>Pseudonocardiales</taxon>
        <taxon>Pseudonocardiaceae</taxon>
        <taxon>Pseudonocardia</taxon>
    </lineage>
</organism>